<sequence length="75" mass="9424">MADRKRLLLLKKKLLLLKRQSTTQRYHRRYWVHPINRKRENFGIFAHLINELRNDELRFKKYFRMAPETLIIFCH</sequence>
<dbReference type="AlphaFoldDB" id="A0A7J7IVQ5"/>
<accession>A0A7J7IVQ5</accession>
<evidence type="ECO:0000313" key="1">
    <source>
        <dbReference type="EMBL" id="KAF6017298.1"/>
    </source>
</evidence>
<keyword evidence="2" id="KW-1185">Reference proteome</keyword>
<organism evidence="1 2">
    <name type="scientific">Bugula neritina</name>
    <name type="common">Brown bryozoan</name>
    <name type="synonym">Sertularia neritina</name>
    <dbReference type="NCBI Taxonomy" id="10212"/>
    <lineage>
        <taxon>Eukaryota</taxon>
        <taxon>Metazoa</taxon>
        <taxon>Spiralia</taxon>
        <taxon>Lophotrochozoa</taxon>
        <taxon>Bryozoa</taxon>
        <taxon>Gymnolaemata</taxon>
        <taxon>Cheilostomatida</taxon>
        <taxon>Flustrina</taxon>
        <taxon>Buguloidea</taxon>
        <taxon>Bugulidae</taxon>
        <taxon>Bugula</taxon>
    </lineage>
</organism>
<evidence type="ECO:0000313" key="2">
    <source>
        <dbReference type="Proteomes" id="UP000593567"/>
    </source>
</evidence>
<dbReference type="EMBL" id="VXIV02003414">
    <property type="protein sequence ID" value="KAF6017298.1"/>
    <property type="molecule type" value="Genomic_DNA"/>
</dbReference>
<dbReference type="OrthoDB" id="2668416at2759"/>
<name>A0A7J7IVQ5_BUGNE</name>
<gene>
    <name evidence="1" type="ORF">EB796_024365</name>
</gene>
<protein>
    <submittedName>
        <fullName evidence="1">Uncharacterized protein</fullName>
    </submittedName>
</protein>
<proteinExistence type="predicted"/>
<dbReference type="Proteomes" id="UP000593567">
    <property type="component" value="Unassembled WGS sequence"/>
</dbReference>
<comment type="caution">
    <text evidence="1">The sequence shown here is derived from an EMBL/GenBank/DDBJ whole genome shotgun (WGS) entry which is preliminary data.</text>
</comment>
<reference evidence="1" key="1">
    <citation type="submission" date="2020-06" db="EMBL/GenBank/DDBJ databases">
        <title>Draft genome of Bugula neritina, a colonial animal packing powerful symbionts and potential medicines.</title>
        <authorList>
            <person name="Rayko M."/>
        </authorList>
    </citation>
    <scope>NUCLEOTIDE SEQUENCE [LARGE SCALE GENOMIC DNA]</scope>
    <source>
        <strain evidence="1">Kwan_BN1</strain>
    </source>
</reference>